<dbReference type="HAMAP" id="MF_01019">
    <property type="entry name" value="HisIE"/>
    <property type="match status" value="1"/>
</dbReference>
<evidence type="ECO:0000256" key="3">
    <source>
        <dbReference type="ARBA" id="ARBA00004496"/>
    </source>
</evidence>
<dbReference type="GO" id="GO:0005737">
    <property type="term" value="C:cytoplasm"/>
    <property type="evidence" value="ECO:0007669"/>
    <property type="project" value="UniProtKB-SubCell"/>
</dbReference>
<comment type="pathway">
    <text evidence="4 15">Amino-acid biosynthesis; L-histidine biosynthesis; L-histidine from 5-phospho-alpha-D-ribose 1-diphosphate: step 3/9.</text>
</comment>
<dbReference type="NCBIfam" id="NF001611">
    <property type="entry name" value="PRK00400.1-3"/>
    <property type="match status" value="1"/>
</dbReference>
<keyword evidence="8 15" id="KW-0963">Cytoplasm</keyword>
<dbReference type="SUPFAM" id="SSF101386">
    <property type="entry name" value="all-alpha NTP pyrophosphatases"/>
    <property type="match status" value="1"/>
</dbReference>
<dbReference type="Gene3D" id="3.10.20.810">
    <property type="entry name" value="Phosphoribosyl-AMP cyclohydrolase"/>
    <property type="match status" value="1"/>
</dbReference>
<dbReference type="FunFam" id="1.10.287.1080:FF:000002">
    <property type="entry name" value="Histidine biosynthesis bifunctional protein HisIE"/>
    <property type="match status" value="1"/>
</dbReference>
<keyword evidence="10 15" id="KW-0547">Nucleotide-binding</keyword>
<dbReference type="EC" id="3.5.4.19" evidence="15"/>
<dbReference type="NCBIfam" id="NF002747">
    <property type="entry name" value="PRK02759.1"/>
    <property type="match status" value="1"/>
</dbReference>
<feature type="region of interest" description="Phosphoribosyl-AMP cyclohydrolase" evidence="15">
    <location>
        <begin position="1"/>
        <end position="116"/>
    </location>
</feature>
<evidence type="ECO:0000256" key="11">
    <source>
        <dbReference type="ARBA" id="ARBA00022801"/>
    </source>
</evidence>
<dbReference type="InterPro" id="IPR023019">
    <property type="entry name" value="His_synth_HisIE"/>
</dbReference>
<accession>A0A833HR33</accession>
<dbReference type="HAMAP" id="MF_01020">
    <property type="entry name" value="HisE"/>
    <property type="match status" value="1"/>
</dbReference>
<dbReference type="EC" id="3.6.1.31" evidence="15"/>
<name>A0A833HR33_9FIRM</name>
<dbReference type="GO" id="GO:0004636">
    <property type="term" value="F:phosphoribosyl-ATP diphosphatase activity"/>
    <property type="evidence" value="ECO:0007669"/>
    <property type="project" value="UniProtKB-UniRule"/>
</dbReference>
<dbReference type="InterPro" id="IPR008179">
    <property type="entry name" value="HisE"/>
</dbReference>
<organism evidence="17 18">
    <name type="scientific">Alkaliphilus serpentinus</name>
    <dbReference type="NCBI Taxonomy" id="1482731"/>
    <lineage>
        <taxon>Bacteria</taxon>
        <taxon>Bacillati</taxon>
        <taxon>Bacillota</taxon>
        <taxon>Clostridia</taxon>
        <taxon>Peptostreptococcales</taxon>
        <taxon>Natronincolaceae</taxon>
        <taxon>Alkaliphilus</taxon>
    </lineage>
</organism>
<evidence type="ECO:0000256" key="12">
    <source>
        <dbReference type="ARBA" id="ARBA00022840"/>
    </source>
</evidence>
<comment type="pathway">
    <text evidence="5 15">Amino-acid biosynthesis; L-histidine biosynthesis; L-histidine from 5-phospho-alpha-D-ribose 1-diphosphate: step 2/9.</text>
</comment>
<evidence type="ECO:0000256" key="10">
    <source>
        <dbReference type="ARBA" id="ARBA00022741"/>
    </source>
</evidence>
<dbReference type="AlphaFoldDB" id="A0A833HR33"/>
<evidence type="ECO:0000256" key="7">
    <source>
        <dbReference type="ARBA" id="ARBA00008299"/>
    </source>
</evidence>
<dbReference type="UniPathway" id="UPA00031">
    <property type="reaction ID" value="UER00007"/>
</dbReference>
<dbReference type="Pfam" id="PF01503">
    <property type="entry name" value="PRA-PH"/>
    <property type="match status" value="1"/>
</dbReference>
<evidence type="ECO:0000256" key="4">
    <source>
        <dbReference type="ARBA" id="ARBA00005169"/>
    </source>
</evidence>
<evidence type="ECO:0000256" key="1">
    <source>
        <dbReference type="ARBA" id="ARBA00000024"/>
    </source>
</evidence>
<gene>
    <name evidence="15" type="primary">hisI</name>
    <name evidence="15" type="synonym">hisIE</name>
    <name evidence="17" type="ORF">F8153_02025</name>
</gene>
<keyword evidence="12 15" id="KW-0067">ATP-binding</keyword>
<comment type="caution">
    <text evidence="17">The sequence shown here is derived from an EMBL/GenBank/DDBJ whole genome shotgun (WGS) entry which is preliminary data.</text>
</comment>
<dbReference type="Proteomes" id="UP000465601">
    <property type="component" value="Unassembled WGS sequence"/>
</dbReference>
<keyword evidence="14 15" id="KW-0511">Multifunctional enzyme</keyword>
<comment type="catalytic activity">
    <reaction evidence="2 15">
        <text>1-(5-phospho-beta-D-ribosyl)-ATP + H2O = 1-(5-phospho-beta-D-ribosyl)-5'-AMP + diphosphate + H(+)</text>
        <dbReference type="Rhea" id="RHEA:22828"/>
        <dbReference type="ChEBI" id="CHEBI:15377"/>
        <dbReference type="ChEBI" id="CHEBI:15378"/>
        <dbReference type="ChEBI" id="CHEBI:33019"/>
        <dbReference type="ChEBI" id="CHEBI:59457"/>
        <dbReference type="ChEBI" id="CHEBI:73183"/>
        <dbReference type="EC" id="3.6.1.31"/>
    </reaction>
</comment>
<evidence type="ECO:0000256" key="8">
    <source>
        <dbReference type="ARBA" id="ARBA00022490"/>
    </source>
</evidence>
<keyword evidence="18" id="KW-1185">Reference proteome</keyword>
<evidence type="ECO:0000313" key="17">
    <source>
        <dbReference type="EMBL" id="KAB3532716.1"/>
    </source>
</evidence>
<protein>
    <recommendedName>
        <fullName evidence="15">Histidine biosynthesis bifunctional protein HisIE</fullName>
    </recommendedName>
    <domain>
        <recommendedName>
            <fullName evidence="15">Phosphoribosyl-AMP cyclohydrolase</fullName>
            <shortName evidence="15">PRA-CH</shortName>
            <ecNumber evidence="15">3.5.4.19</ecNumber>
        </recommendedName>
    </domain>
    <domain>
        <recommendedName>
            <fullName evidence="15">Phosphoribosyl-ATP pyrophosphatase</fullName>
            <shortName evidence="15">PRA-PH</shortName>
            <ecNumber evidence="15">3.6.1.31</ecNumber>
        </recommendedName>
    </domain>
</protein>
<feature type="region of interest" description="Phosphoribosyl-ATP pyrophosphohydrolase" evidence="15">
    <location>
        <begin position="117"/>
        <end position="212"/>
    </location>
</feature>
<proteinExistence type="inferred from homology"/>
<reference evidence="17 18" key="1">
    <citation type="submission" date="2019-10" db="EMBL/GenBank/DDBJ databases">
        <title>Alkaliphilus serpentinus sp. nov. and Alkaliphilus pronyensis sp. nov., two novel anaerobic alkaliphilic species isolated from the serpentinized-hosted hydrothermal field of the Prony Bay (New Caledonia).</title>
        <authorList>
            <person name="Postec A."/>
        </authorList>
    </citation>
    <scope>NUCLEOTIDE SEQUENCE [LARGE SCALE GENOMIC DNA]</scope>
    <source>
        <strain evidence="17 18">LacT</strain>
    </source>
</reference>
<evidence type="ECO:0000313" key="18">
    <source>
        <dbReference type="Proteomes" id="UP000465601"/>
    </source>
</evidence>
<dbReference type="GO" id="GO:0004635">
    <property type="term" value="F:phosphoribosyl-AMP cyclohydrolase activity"/>
    <property type="evidence" value="ECO:0007669"/>
    <property type="project" value="UniProtKB-UniRule"/>
</dbReference>
<dbReference type="InterPro" id="IPR038019">
    <property type="entry name" value="PRib_AMP_CycHydrolase_sf"/>
</dbReference>
<comment type="similarity">
    <text evidence="7 15">In the N-terminal section; belongs to the PRA-CH family.</text>
</comment>
<dbReference type="OrthoDB" id="9795769at2"/>
<dbReference type="PANTHER" id="PTHR42945:SF9">
    <property type="entry name" value="HISTIDINE BIOSYNTHESIS BIFUNCTIONAL PROTEIN HISIE"/>
    <property type="match status" value="1"/>
</dbReference>
<evidence type="ECO:0000256" key="9">
    <source>
        <dbReference type="ARBA" id="ARBA00022605"/>
    </source>
</evidence>
<dbReference type="Pfam" id="PF01502">
    <property type="entry name" value="PRA-CH"/>
    <property type="match status" value="1"/>
</dbReference>
<dbReference type="GO" id="GO:0005524">
    <property type="term" value="F:ATP binding"/>
    <property type="evidence" value="ECO:0007669"/>
    <property type="project" value="UniProtKB-KW"/>
</dbReference>
<evidence type="ECO:0000256" key="6">
    <source>
        <dbReference type="ARBA" id="ARBA00007731"/>
    </source>
</evidence>
<evidence type="ECO:0000256" key="15">
    <source>
        <dbReference type="HAMAP-Rule" id="MF_01019"/>
    </source>
</evidence>
<evidence type="ECO:0000256" key="5">
    <source>
        <dbReference type="ARBA" id="ARBA00005204"/>
    </source>
</evidence>
<dbReference type="Gene3D" id="1.10.287.1080">
    <property type="entry name" value="MazG-like"/>
    <property type="match status" value="1"/>
</dbReference>
<dbReference type="InterPro" id="IPR021130">
    <property type="entry name" value="PRib-ATP_PPHydrolase-like"/>
</dbReference>
<dbReference type="CDD" id="cd11534">
    <property type="entry name" value="NTP-PPase_HisIE_like"/>
    <property type="match status" value="1"/>
</dbReference>
<comment type="catalytic activity">
    <reaction evidence="1 15">
        <text>1-(5-phospho-beta-D-ribosyl)-5'-AMP + H2O = 1-(5-phospho-beta-D-ribosyl)-5-[(5-phospho-beta-D-ribosylamino)methylideneamino]imidazole-4-carboxamide</text>
        <dbReference type="Rhea" id="RHEA:20049"/>
        <dbReference type="ChEBI" id="CHEBI:15377"/>
        <dbReference type="ChEBI" id="CHEBI:58435"/>
        <dbReference type="ChEBI" id="CHEBI:59457"/>
        <dbReference type="EC" id="3.5.4.19"/>
    </reaction>
</comment>
<evidence type="ECO:0000256" key="2">
    <source>
        <dbReference type="ARBA" id="ARBA00001460"/>
    </source>
</evidence>
<keyword evidence="11 15" id="KW-0378">Hydrolase</keyword>
<dbReference type="RefSeq" id="WP_151864684.1">
    <property type="nucleotide sequence ID" value="NZ_WBZB01000007.1"/>
</dbReference>
<dbReference type="GO" id="GO:0000105">
    <property type="term" value="P:L-histidine biosynthetic process"/>
    <property type="evidence" value="ECO:0007669"/>
    <property type="project" value="UniProtKB-UniRule"/>
</dbReference>
<comment type="similarity">
    <text evidence="6 15">In the C-terminal section; belongs to the PRA-PH family.</text>
</comment>
<dbReference type="SUPFAM" id="SSF141734">
    <property type="entry name" value="HisI-like"/>
    <property type="match status" value="1"/>
</dbReference>
<dbReference type="InterPro" id="IPR002496">
    <property type="entry name" value="PRib_AMP_CycHydrolase_dom"/>
</dbReference>
<dbReference type="InterPro" id="IPR026660">
    <property type="entry name" value="PRA-CH"/>
</dbReference>
<evidence type="ECO:0000259" key="16">
    <source>
        <dbReference type="Pfam" id="PF01502"/>
    </source>
</evidence>
<dbReference type="EMBL" id="WBZB01000007">
    <property type="protein sequence ID" value="KAB3532716.1"/>
    <property type="molecule type" value="Genomic_DNA"/>
</dbReference>
<feature type="domain" description="Phosphoribosyl-AMP cyclohydrolase" evidence="16">
    <location>
        <begin position="29"/>
        <end position="102"/>
    </location>
</feature>
<keyword evidence="9 15" id="KW-0028">Amino-acid biosynthesis</keyword>
<dbReference type="PANTHER" id="PTHR42945">
    <property type="entry name" value="HISTIDINE BIOSYNTHESIS BIFUNCTIONAL PROTEIN"/>
    <property type="match status" value="1"/>
</dbReference>
<dbReference type="HAMAP" id="MF_01021">
    <property type="entry name" value="HisI"/>
    <property type="match status" value="1"/>
</dbReference>
<evidence type="ECO:0000256" key="13">
    <source>
        <dbReference type="ARBA" id="ARBA00023102"/>
    </source>
</evidence>
<dbReference type="NCBIfam" id="NF000768">
    <property type="entry name" value="PRK00051.1"/>
    <property type="match status" value="1"/>
</dbReference>
<sequence length="212" mass="24549">MLDIKNLKYNNDGLIPAIIQDYQSKEVLMLAYMNQESLEKTLESKTTWFWSRSRGGLWNKGKTSGSYQTVQDLSYDCDGDALLIQVYQEGNACHTGEYSCFFNKLIKGEIPQGYKILDRLYEIITKRKENPREGSYTCYLFEMGIDKILKKLGEEATEVIIASKNPNKDELIYEGADLIYHLLVLLNQKEIGLEEIYNELEKRMGRLKSENK</sequence>
<evidence type="ECO:0000256" key="14">
    <source>
        <dbReference type="ARBA" id="ARBA00023268"/>
    </source>
</evidence>
<keyword evidence="13 15" id="KW-0368">Histidine biosynthesis</keyword>
<dbReference type="FunFam" id="3.10.20.810:FF:000001">
    <property type="entry name" value="Histidine biosynthesis bifunctional protein HisIE"/>
    <property type="match status" value="1"/>
</dbReference>
<dbReference type="NCBIfam" id="TIGR03188">
    <property type="entry name" value="histidine_hisI"/>
    <property type="match status" value="1"/>
</dbReference>
<comment type="subcellular location">
    <subcellularLocation>
        <location evidence="3 15">Cytoplasm</location>
    </subcellularLocation>
</comment>